<accession>A0AC61S2Z1</accession>
<dbReference type="EMBL" id="SRYA01000001">
    <property type="protein sequence ID" value="TGY98400.1"/>
    <property type="molecule type" value="Genomic_DNA"/>
</dbReference>
<gene>
    <name evidence="1" type="ORF">E5329_01100</name>
</gene>
<keyword evidence="2" id="KW-1185">Reference proteome</keyword>
<comment type="caution">
    <text evidence="1">The sequence shown here is derived from an EMBL/GenBank/DDBJ whole genome shotgun (WGS) entry which is preliminary data.</text>
</comment>
<reference evidence="1" key="1">
    <citation type="submission" date="2019-04" db="EMBL/GenBank/DDBJ databases">
        <title>Microbes associate with the intestines of laboratory mice.</title>
        <authorList>
            <person name="Navarre W."/>
            <person name="Wong E."/>
            <person name="Huang K."/>
            <person name="Tropini C."/>
            <person name="Ng K."/>
            <person name="Yu B."/>
        </authorList>
    </citation>
    <scope>NUCLEOTIDE SEQUENCE</scope>
    <source>
        <strain evidence="1">NM01_1-7b</strain>
    </source>
</reference>
<sequence length="209" mass="22407">MHHQIIDYFQTNSGRFLTMLTDHLRISLCSLLIAVLIAVPAGFCCVRFSALEKPVSMVFGILRIIPSLAILLLMLPVLGTGAVPAGVALVLLAIPPILENTAAGLKDVPPFMLETARGLGMTERQAWIKVRFPLAFPLVLTGMKTAAVEIIASATLAARIGAGGLGDLIFTGIGLFRTDLLLIGGLSVALLSFSIGFFFYLLEKIIRYP</sequence>
<evidence type="ECO:0000313" key="1">
    <source>
        <dbReference type="EMBL" id="TGY98400.1"/>
    </source>
</evidence>
<proteinExistence type="predicted"/>
<name>A0AC61S2Z1_9FIRM</name>
<organism evidence="1 2">
    <name type="scientific">Petralouisia muris</name>
    <dbReference type="NCBI Taxonomy" id="3032872"/>
    <lineage>
        <taxon>Bacteria</taxon>
        <taxon>Bacillati</taxon>
        <taxon>Bacillota</taxon>
        <taxon>Clostridia</taxon>
        <taxon>Lachnospirales</taxon>
        <taxon>Lachnospiraceae</taxon>
        <taxon>Petralouisia</taxon>
    </lineage>
</organism>
<evidence type="ECO:0000313" key="2">
    <source>
        <dbReference type="Proteomes" id="UP000304953"/>
    </source>
</evidence>
<protein>
    <submittedName>
        <fullName evidence="1">ABC transporter permease</fullName>
    </submittedName>
</protein>
<dbReference type="Proteomes" id="UP000304953">
    <property type="component" value="Unassembled WGS sequence"/>
</dbReference>